<organism evidence="1 2">
    <name type="scientific">Coniophora puteana (strain RWD-64-598)</name>
    <name type="common">Brown rot fungus</name>
    <dbReference type="NCBI Taxonomy" id="741705"/>
    <lineage>
        <taxon>Eukaryota</taxon>
        <taxon>Fungi</taxon>
        <taxon>Dikarya</taxon>
        <taxon>Basidiomycota</taxon>
        <taxon>Agaricomycotina</taxon>
        <taxon>Agaricomycetes</taxon>
        <taxon>Agaricomycetidae</taxon>
        <taxon>Boletales</taxon>
        <taxon>Coniophorineae</taxon>
        <taxon>Coniophoraceae</taxon>
        <taxon>Coniophora</taxon>
    </lineage>
</organism>
<dbReference type="Proteomes" id="UP000053558">
    <property type="component" value="Unassembled WGS sequence"/>
</dbReference>
<sequence>MDLWGVLLTKHHDHPPFANHTDMYKTIDTIRAGEVPWESFMMSYKGPRPAHDVPPWMDQTYDVWFCDPQTIIKNMLGNPDFKDSMDYTPYREFDVLGSRRWEDMFSGDWAWDQVDEIAKDPAAAGCTFVPVILGSDKTTMSVATSHTEYYPLYLSIGNVRNTVRRAHQNVVALVGFLLIPKTNQRYMSDPDFQHFHRQLYHSSLSCILRSLKSGMTNCEVVRFGDGYFQRVMYGLGAYIADYPEQVLLTCIVQGWCPKCLTFRDDLNGSDTEHPVLPRCKEHNEFVIDELDLGTWWDNYGIIGNTIPFTNNYPRADIHEMIFLPDILHQLVKGTFKDHLVEWVVLYLHKVHSKDCALQILDDIDRRIAAVAPFAGLQRFPNGRGFKQWTGDDSKALMKVYIPAIEGHVPRDVVRTFPTANALAQLTGLFQTLAVDPATISHLHTRGLNGGSVEEESGSAIDGQVDAKVRLPRSPARGRAHSLAQLANELYLPMFDLLYQVRCFLQEQLSPSPDVDIFIYNLAIATFCAPSNICGTAGMTSERIQSTLNWRNEAARHDCVFVSTNSEVSSMLGMEVAWVLAFFGFDYQSKYYRCALIHWFSQVRDVQDEDTGMYIVAPDYNDDGTSLLAVVPINSLVCAAHLIPFYGDKFIPEGLKHYSSYNNFFGFYINRYADHHSFEIA</sequence>
<dbReference type="Pfam" id="PF18759">
    <property type="entry name" value="Plavaka"/>
    <property type="match status" value="1"/>
</dbReference>
<name>A0A5M3MTZ7_CONPW</name>
<proteinExistence type="predicted"/>
<dbReference type="AlphaFoldDB" id="A0A5M3MTZ7"/>
<comment type="caution">
    <text evidence="1">The sequence shown here is derived from an EMBL/GenBank/DDBJ whole genome shotgun (WGS) entry which is preliminary data.</text>
</comment>
<evidence type="ECO:0000313" key="2">
    <source>
        <dbReference type="Proteomes" id="UP000053558"/>
    </source>
</evidence>
<reference evidence="2" key="1">
    <citation type="journal article" date="2012" name="Science">
        <title>The Paleozoic origin of enzymatic lignin decomposition reconstructed from 31 fungal genomes.</title>
        <authorList>
            <person name="Floudas D."/>
            <person name="Binder M."/>
            <person name="Riley R."/>
            <person name="Barry K."/>
            <person name="Blanchette R.A."/>
            <person name="Henrissat B."/>
            <person name="Martinez A.T."/>
            <person name="Otillar R."/>
            <person name="Spatafora J.W."/>
            <person name="Yadav J.S."/>
            <person name="Aerts A."/>
            <person name="Benoit I."/>
            <person name="Boyd A."/>
            <person name="Carlson A."/>
            <person name="Copeland A."/>
            <person name="Coutinho P.M."/>
            <person name="de Vries R.P."/>
            <person name="Ferreira P."/>
            <person name="Findley K."/>
            <person name="Foster B."/>
            <person name="Gaskell J."/>
            <person name="Glotzer D."/>
            <person name="Gorecki P."/>
            <person name="Heitman J."/>
            <person name="Hesse C."/>
            <person name="Hori C."/>
            <person name="Igarashi K."/>
            <person name="Jurgens J.A."/>
            <person name="Kallen N."/>
            <person name="Kersten P."/>
            <person name="Kohler A."/>
            <person name="Kuees U."/>
            <person name="Kumar T.K.A."/>
            <person name="Kuo A."/>
            <person name="LaButti K."/>
            <person name="Larrondo L.F."/>
            <person name="Lindquist E."/>
            <person name="Ling A."/>
            <person name="Lombard V."/>
            <person name="Lucas S."/>
            <person name="Lundell T."/>
            <person name="Martin R."/>
            <person name="McLaughlin D.J."/>
            <person name="Morgenstern I."/>
            <person name="Morin E."/>
            <person name="Murat C."/>
            <person name="Nagy L.G."/>
            <person name="Nolan M."/>
            <person name="Ohm R.A."/>
            <person name="Patyshakuliyeva A."/>
            <person name="Rokas A."/>
            <person name="Ruiz-Duenas F.J."/>
            <person name="Sabat G."/>
            <person name="Salamov A."/>
            <person name="Samejima M."/>
            <person name="Schmutz J."/>
            <person name="Slot J.C."/>
            <person name="St John F."/>
            <person name="Stenlid J."/>
            <person name="Sun H."/>
            <person name="Sun S."/>
            <person name="Syed K."/>
            <person name="Tsang A."/>
            <person name="Wiebenga A."/>
            <person name="Young D."/>
            <person name="Pisabarro A."/>
            <person name="Eastwood D.C."/>
            <person name="Martin F."/>
            <person name="Cullen D."/>
            <person name="Grigoriev I.V."/>
            <person name="Hibbett D.S."/>
        </authorList>
    </citation>
    <scope>NUCLEOTIDE SEQUENCE [LARGE SCALE GENOMIC DNA]</scope>
    <source>
        <strain evidence="2">RWD-64-598 SS2</strain>
    </source>
</reference>
<dbReference type="EMBL" id="JH711577">
    <property type="protein sequence ID" value="EIW82031.1"/>
    <property type="molecule type" value="Genomic_DNA"/>
</dbReference>
<dbReference type="RefSeq" id="XP_007767845.1">
    <property type="nucleotide sequence ID" value="XM_007769655.1"/>
</dbReference>
<dbReference type="GeneID" id="19203104"/>
<gene>
    <name evidence="1" type="ORF">CONPUDRAFT_152917</name>
</gene>
<protein>
    <submittedName>
        <fullName evidence="1">Uncharacterized protein</fullName>
    </submittedName>
</protein>
<keyword evidence="2" id="KW-1185">Reference proteome</keyword>
<dbReference type="KEGG" id="cput:CONPUDRAFT_152917"/>
<accession>A0A5M3MTZ7</accession>
<evidence type="ECO:0000313" key="1">
    <source>
        <dbReference type="EMBL" id="EIW82031.1"/>
    </source>
</evidence>
<dbReference type="InterPro" id="IPR041078">
    <property type="entry name" value="Plavaka"/>
</dbReference>
<dbReference type="OrthoDB" id="3199698at2759"/>